<dbReference type="Pfam" id="PF13469">
    <property type="entry name" value="Sulfotransfer_3"/>
    <property type="match status" value="1"/>
</dbReference>
<dbReference type="Pfam" id="PF13181">
    <property type="entry name" value="TPR_8"/>
    <property type="match status" value="4"/>
</dbReference>
<dbReference type="InterPro" id="IPR026634">
    <property type="entry name" value="TPST-like"/>
</dbReference>
<gene>
    <name evidence="3" type="ORF">VP91_00005570</name>
</gene>
<comment type="caution">
    <text evidence="3">The sequence shown here is derived from an EMBL/GenBank/DDBJ whole genome shotgun (WGS) entry which is preliminary data.</text>
</comment>
<dbReference type="SUPFAM" id="SSF48452">
    <property type="entry name" value="TPR-like"/>
    <property type="match status" value="1"/>
</dbReference>
<keyword evidence="1" id="KW-0808">Transferase</keyword>
<dbReference type="Gene3D" id="3.40.50.300">
    <property type="entry name" value="P-loop containing nucleotide triphosphate hydrolases"/>
    <property type="match status" value="1"/>
</dbReference>
<dbReference type="Gene3D" id="1.25.40.10">
    <property type="entry name" value="Tetratricopeptide repeat domain"/>
    <property type="match status" value="2"/>
</dbReference>
<name>A0ABX1T1S1_PELUQ</name>
<feature type="repeat" description="TPR" evidence="2">
    <location>
        <begin position="142"/>
        <end position="175"/>
    </location>
</feature>
<dbReference type="PANTHER" id="PTHR12788">
    <property type="entry name" value="PROTEIN-TYROSINE SULFOTRANSFERASE 2"/>
    <property type="match status" value="1"/>
</dbReference>
<dbReference type="InterPro" id="IPR027417">
    <property type="entry name" value="P-loop_NTPase"/>
</dbReference>
<proteinExistence type="predicted"/>
<dbReference type="InterPro" id="IPR019734">
    <property type="entry name" value="TPR_rpt"/>
</dbReference>
<protein>
    <submittedName>
        <fullName evidence="3">Tetratricopeptide repeat protein</fullName>
    </submittedName>
</protein>
<evidence type="ECO:0000313" key="3">
    <source>
        <dbReference type="EMBL" id="NMN67414.1"/>
    </source>
</evidence>
<feature type="repeat" description="TPR" evidence="2">
    <location>
        <begin position="74"/>
        <end position="107"/>
    </location>
</feature>
<keyword evidence="2" id="KW-0802">TPR repeat</keyword>
<feature type="repeat" description="TPR" evidence="2">
    <location>
        <begin position="108"/>
        <end position="141"/>
    </location>
</feature>
<feature type="repeat" description="TPR" evidence="2">
    <location>
        <begin position="40"/>
        <end position="73"/>
    </location>
</feature>
<organism evidence="3 4">
    <name type="scientific">Pelagibacter ubique</name>
    <dbReference type="NCBI Taxonomy" id="198252"/>
    <lineage>
        <taxon>Bacteria</taxon>
        <taxon>Pseudomonadati</taxon>
        <taxon>Pseudomonadota</taxon>
        <taxon>Alphaproteobacteria</taxon>
        <taxon>Candidatus Pelagibacterales</taxon>
        <taxon>Candidatus Pelagibacteraceae</taxon>
        <taxon>Candidatus Pelagibacter</taxon>
    </lineage>
</organism>
<dbReference type="PROSITE" id="PS50293">
    <property type="entry name" value="TPR_REGION"/>
    <property type="match status" value="1"/>
</dbReference>
<accession>A0ABX1T1S1</accession>
<dbReference type="PANTHER" id="PTHR12788:SF10">
    <property type="entry name" value="PROTEIN-TYROSINE SULFOTRANSFERASE"/>
    <property type="match status" value="1"/>
</dbReference>
<dbReference type="RefSeq" id="WP_169035911.1">
    <property type="nucleotide sequence ID" value="NZ_LANA01000001.1"/>
</dbReference>
<sequence length="511" mass="60435">MISQEEFKKKIHIVVNKLQAGLFDEVIADAKKLLKMSNDQVIINILSLAYQGKGDFDNSIELLKKFLQANPKNIFFLNNIGLSYFRKHELDKAEYYYKRAIDVNPNYLNILNNYGNLKKELNFFEEALEYFKKAFLLESENFEINYNLGSTYQALGEELEAIKYFEKALKINPNFTKIDRHISSMINYDKNNKHFITLKKKILNKKLKIYEKLELNFALGKAYEDMKDYKNAFINIEKGNTLMKNFTEYNINADEKLFKDIKKFFINNSVKPAKKNKIKTIFILGMPRSGTSLVEQIISSHEKVFGGGELDYLNQIVTKKILNNSDKLDKIFAESQDEYISKISFRRDNLINFTDKSPLNFRWIGFILNILPNSKIIHCQRDMLEVCWSNYKNQFDQGLYYSNDLYDLTRFYHMYDDLMKFWGNKFPNKIYNLDYEALVNNPEKTIREMIKFCQLDWDDNCLKHHENKRGIKTVSFNQARKPIYKTKIKNSSLYADYLGEFKKSLLINNKN</sequence>
<reference evidence="3 4" key="1">
    <citation type="submission" date="2019-07" db="EMBL/GenBank/DDBJ databases">
        <title>SAR11 Genome Evolution.</title>
        <authorList>
            <person name="Giovannoni S."/>
        </authorList>
    </citation>
    <scope>NUCLEOTIDE SEQUENCE [LARGE SCALE GENOMIC DNA]</scope>
    <source>
        <strain evidence="3 4">HTCC9565</strain>
    </source>
</reference>
<evidence type="ECO:0000313" key="4">
    <source>
        <dbReference type="Proteomes" id="UP001166004"/>
    </source>
</evidence>
<dbReference type="SMART" id="SM00028">
    <property type="entry name" value="TPR"/>
    <property type="match status" value="5"/>
</dbReference>
<dbReference type="Pfam" id="PF00515">
    <property type="entry name" value="TPR_1"/>
    <property type="match status" value="1"/>
</dbReference>
<dbReference type="EMBL" id="LANA01000001">
    <property type="protein sequence ID" value="NMN67414.1"/>
    <property type="molecule type" value="Genomic_DNA"/>
</dbReference>
<evidence type="ECO:0000256" key="2">
    <source>
        <dbReference type="PROSITE-ProRule" id="PRU00339"/>
    </source>
</evidence>
<dbReference type="InterPro" id="IPR011990">
    <property type="entry name" value="TPR-like_helical_dom_sf"/>
</dbReference>
<dbReference type="Proteomes" id="UP001166004">
    <property type="component" value="Unassembled WGS sequence"/>
</dbReference>
<dbReference type="SUPFAM" id="SSF52540">
    <property type="entry name" value="P-loop containing nucleoside triphosphate hydrolases"/>
    <property type="match status" value="1"/>
</dbReference>
<keyword evidence="4" id="KW-1185">Reference proteome</keyword>
<dbReference type="PROSITE" id="PS50005">
    <property type="entry name" value="TPR"/>
    <property type="match status" value="4"/>
</dbReference>
<evidence type="ECO:0000256" key="1">
    <source>
        <dbReference type="ARBA" id="ARBA00022679"/>
    </source>
</evidence>